<feature type="domain" description="MIP18 family-like" evidence="7">
    <location>
        <begin position="8"/>
        <end position="74"/>
    </location>
</feature>
<dbReference type="RefSeq" id="WP_036874054.1">
    <property type="nucleotide sequence ID" value="NZ_JRFA01000017.1"/>
</dbReference>
<evidence type="ECO:0000313" key="9">
    <source>
        <dbReference type="EMBL" id="SUB89658.1"/>
    </source>
</evidence>
<dbReference type="Gene3D" id="3.40.50.300">
    <property type="entry name" value="P-loop containing nucleotide triphosphate hydrolases"/>
    <property type="match status" value="1"/>
</dbReference>
<keyword evidence="9" id="KW-0132">Cell division</keyword>
<comment type="subunit">
    <text evidence="6">Homodimer.</text>
</comment>
<dbReference type="eggNOG" id="COG0489">
    <property type="taxonomic scope" value="Bacteria"/>
</dbReference>
<evidence type="ECO:0000256" key="5">
    <source>
        <dbReference type="ARBA" id="ARBA00023014"/>
    </source>
</evidence>
<keyword evidence="6" id="KW-0378">Hydrolase</keyword>
<dbReference type="FunFam" id="3.40.50.300:FF:001119">
    <property type="entry name" value="Iron-sulfur cluster carrier protein"/>
    <property type="match status" value="1"/>
</dbReference>
<evidence type="ECO:0000313" key="10">
    <source>
        <dbReference type="Proteomes" id="UP000030103"/>
    </source>
</evidence>
<dbReference type="GO" id="GO:0016226">
    <property type="term" value="P:iron-sulfur cluster assembly"/>
    <property type="evidence" value="ECO:0007669"/>
    <property type="project" value="InterPro"/>
</dbReference>
<dbReference type="InterPro" id="IPR033756">
    <property type="entry name" value="YlxH/NBP35"/>
</dbReference>
<evidence type="ECO:0000256" key="2">
    <source>
        <dbReference type="ARBA" id="ARBA00022741"/>
    </source>
</evidence>
<keyword evidence="5 6" id="KW-0411">Iron-sulfur</keyword>
<reference evidence="9 11" key="2">
    <citation type="submission" date="2018-06" db="EMBL/GenBank/DDBJ databases">
        <authorList>
            <consortium name="Pathogen Informatics"/>
            <person name="Doyle S."/>
        </authorList>
    </citation>
    <scope>NUCLEOTIDE SEQUENCE [LARGE SCALE GENOMIC DNA]</scope>
    <source>
        <strain evidence="9 11">NCTC11632</strain>
    </source>
</reference>
<dbReference type="GO" id="GO:0016887">
    <property type="term" value="F:ATP hydrolysis activity"/>
    <property type="evidence" value="ECO:0007669"/>
    <property type="project" value="UniProtKB-UniRule"/>
</dbReference>
<dbReference type="Gene3D" id="3.30.300.130">
    <property type="entry name" value="Fe-S cluster assembly (FSCA)"/>
    <property type="match status" value="1"/>
</dbReference>
<keyword evidence="2 6" id="KW-0547">Nucleotide-binding</keyword>
<evidence type="ECO:0000256" key="3">
    <source>
        <dbReference type="ARBA" id="ARBA00022840"/>
    </source>
</evidence>
<dbReference type="Pfam" id="PF01883">
    <property type="entry name" value="FeS_assembly_P"/>
    <property type="match status" value="1"/>
</dbReference>
<evidence type="ECO:0000256" key="1">
    <source>
        <dbReference type="ARBA" id="ARBA00022723"/>
    </source>
</evidence>
<dbReference type="EMBL" id="JRFA01000017">
    <property type="protein sequence ID" value="KGN73849.1"/>
    <property type="molecule type" value="Genomic_DNA"/>
</dbReference>
<dbReference type="InterPro" id="IPR044304">
    <property type="entry name" value="NUBPL-like"/>
</dbReference>
<dbReference type="GO" id="GO:0005524">
    <property type="term" value="F:ATP binding"/>
    <property type="evidence" value="ECO:0007669"/>
    <property type="project" value="UniProtKB-UniRule"/>
</dbReference>
<dbReference type="GO" id="GO:0051301">
    <property type="term" value="P:cell division"/>
    <property type="evidence" value="ECO:0007669"/>
    <property type="project" value="UniProtKB-KW"/>
</dbReference>
<dbReference type="EMBL" id="UGTF01000002">
    <property type="protein sequence ID" value="SUB89658.1"/>
    <property type="molecule type" value="Genomic_DNA"/>
</dbReference>
<dbReference type="OrthoDB" id="9809679at2"/>
<organism evidence="8 10">
    <name type="scientific">Porphyromonas macacae</name>
    <dbReference type="NCBI Taxonomy" id="28115"/>
    <lineage>
        <taxon>Bacteria</taxon>
        <taxon>Pseudomonadati</taxon>
        <taxon>Bacteroidota</taxon>
        <taxon>Bacteroidia</taxon>
        <taxon>Bacteroidales</taxon>
        <taxon>Porphyromonadaceae</taxon>
        <taxon>Porphyromonas</taxon>
    </lineage>
</organism>
<dbReference type="GO" id="GO:0140663">
    <property type="term" value="F:ATP-dependent FeS chaperone activity"/>
    <property type="evidence" value="ECO:0007669"/>
    <property type="project" value="InterPro"/>
</dbReference>
<name>A0A0A2EBR6_9PORP</name>
<evidence type="ECO:0000256" key="4">
    <source>
        <dbReference type="ARBA" id="ARBA00023004"/>
    </source>
</evidence>
<dbReference type="SUPFAM" id="SSF52540">
    <property type="entry name" value="P-loop containing nucleoside triphosphate hydrolases"/>
    <property type="match status" value="1"/>
</dbReference>
<dbReference type="SUPFAM" id="SSF117916">
    <property type="entry name" value="Fe-S cluster assembly (FSCA) domain-like"/>
    <property type="match status" value="1"/>
</dbReference>
<dbReference type="Proteomes" id="UP000030103">
    <property type="component" value="Unassembled WGS sequence"/>
</dbReference>
<proteinExistence type="inferred from homology"/>
<dbReference type="InterPro" id="IPR027417">
    <property type="entry name" value="P-loop_NTPase"/>
</dbReference>
<dbReference type="AlphaFoldDB" id="A0A0A2EBR6"/>
<dbReference type="InterPro" id="IPR034904">
    <property type="entry name" value="FSCA_dom_sf"/>
</dbReference>
<comment type="function">
    <text evidence="6">Binds and transfers iron-sulfur (Fe-S) clusters to target apoproteins. Can hydrolyze ATP.</text>
</comment>
<evidence type="ECO:0000313" key="8">
    <source>
        <dbReference type="EMBL" id="KGN73849.1"/>
    </source>
</evidence>
<evidence type="ECO:0000259" key="7">
    <source>
        <dbReference type="Pfam" id="PF01883"/>
    </source>
</evidence>
<dbReference type="HAMAP" id="MF_02040">
    <property type="entry name" value="Mrp_NBP35"/>
    <property type="match status" value="1"/>
</dbReference>
<dbReference type="PANTHER" id="PTHR42961">
    <property type="entry name" value="IRON-SULFUR PROTEIN NUBPL"/>
    <property type="match status" value="1"/>
</dbReference>
<keyword evidence="3 6" id="KW-0067">ATP-binding</keyword>
<keyword evidence="1 6" id="KW-0479">Metal-binding</keyword>
<dbReference type="STRING" id="28115.HQ47_06275"/>
<keyword evidence="10" id="KW-1185">Reference proteome</keyword>
<sequence length="370" mass="40027">MTLYPQLIIDALKKVRYPGSGEDLVTAEMVEDNIRIDGNKVSFSLIFHKPNDPFAKSVIKAAETAILTYVGPEVEIKGNITAVYPEVQEVKQTPILPNVKNTIAVFSGKGGVGKSTVSANLAVALAKAGYKVGLLDADIFGPSMPKMFGCEDARPVLESVDGKELIAPEIVAEGIKLLSIGFFVDPKNAILWRGSMASNALGQLIREGNWGELDYFILDMPPGTSDIHLTLVQTLGLTGAVVVTTPQQVALADALKGINMFLDEKIKVPVLGLIENMAWFTPAELPENKYYIFGKEGGKRLAEELEIPLLGQIPIVQSICESGDAGKPVAMNENSITGMAFAHLAQRVVEEVEKRNRNIAPTEKVEVTKR</sequence>
<dbReference type="GO" id="GO:0046872">
    <property type="term" value="F:metal ion binding"/>
    <property type="evidence" value="ECO:0007669"/>
    <property type="project" value="UniProtKB-KW"/>
</dbReference>
<dbReference type="Pfam" id="PF10609">
    <property type="entry name" value="ParA"/>
    <property type="match status" value="1"/>
</dbReference>
<comment type="similarity">
    <text evidence="6">Belongs to the Mrp/NBP35 ATP-binding proteins family.</text>
</comment>
<accession>A0A0A2EBR6</accession>
<dbReference type="InterPro" id="IPR002744">
    <property type="entry name" value="MIP18-like"/>
</dbReference>
<feature type="binding site" evidence="6">
    <location>
        <begin position="108"/>
        <end position="115"/>
    </location>
    <ligand>
        <name>ATP</name>
        <dbReference type="ChEBI" id="CHEBI:30616"/>
    </ligand>
</feature>
<dbReference type="GO" id="GO:0051539">
    <property type="term" value="F:4 iron, 4 sulfur cluster binding"/>
    <property type="evidence" value="ECO:0007669"/>
    <property type="project" value="TreeGrafter"/>
</dbReference>
<keyword evidence="4 6" id="KW-0408">Iron</keyword>
<keyword evidence="9" id="KW-0131">Cell cycle</keyword>
<reference evidence="8 10" key="1">
    <citation type="submission" date="2014-09" db="EMBL/GenBank/DDBJ databases">
        <title>Draft Genome Sequence of Porphyromonas macacae COT-192_OH2859.</title>
        <authorList>
            <person name="Wallis C."/>
            <person name="Deusch O."/>
            <person name="O'Flynn C."/>
            <person name="Davis I."/>
            <person name="Horsfall A."/>
            <person name="Kirkwood N."/>
            <person name="Harris S."/>
            <person name="Eisen J.A."/>
            <person name="Coil D.A."/>
            <person name="Darling A.E."/>
            <person name="Jospin G."/>
            <person name="Alexiev A."/>
        </authorList>
    </citation>
    <scope>NUCLEOTIDE SEQUENCE [LARGE SCALE GENOMIC DNA]</scope>
    <source>
        <strain evidence="10">COT-192 OH2859</strain>
        <strain evidence="8">COT-192_OH2859</strain>
    </source>
</reference>
<evidence type="ECO:0000313" key="11">
    <source>
        <dbReference type="Proteomes" id="UP000254156"/>
    </source>
</evidence>
<dbReference type="PANTHER" id="PTHR42961:SF2">
    <property type="entry name" value="IRON-SULFUR PROTEIN NUBPL"/>
    <property type="match status" value="1"/>
</dbReference>
<dbReference type="InterPro" id="IPR019591">
    <property type="entry name" value="Mrp/NBP35_ATP-bd"/>
</dbReference>
<protein>
    <recommendedName>
        <fullName evidence="6">Iron-sulfur cluster carrier protein</fullName>
    </recommendedName>
</protein>
<evidence type="ECO:0000256" key="6">
    <source>
        <dbReference type="HAMAP-Rule" id="MF_02040"/>
    </source>
</evidence>
<dbReference type="CDD" id="cd02037">
    <property type="entry name" value="Mrp_NBP35"/>
    <property type="match status" value="1"/>
</dbReference>
<dbReference type="Proteomes" id="UP000254156">
    <property type="component" value="Unassembled WGS sequence"/>
</dbReference>
<gene>
    <name evidence="9" type="primary">minD</name>
    <name evidence="8" type="ORF">HQ47_06275</name>
    <name evidence="9" type="ORF">NCTC11632_01781</name>
</gene>